<dbReference type="AlphaFoldDB" id="A0A432WEK0"/>
<name>A0A432WEK0_9GAMM</name>
<reference evidence="1 2" key="1">
    <citation type="journal article" date="2011" name="Front. Microbiol.">
        <title>Genomic signatures of strain selection and enhancement in Bacillus atrophaeus var. globigii, a historical biowarfare simulant.</title>
        <authorList>
            <person name="Gibbons H.S."/>
            <person name="Broomall S.M."/>
            <person name="McNew L.A."/>
            <person name="Daligault H."/>
            <person name="Chapman C."/>
            <person name="Bruce D."/>
            <person name="Karavis M."/>
            <person name="Krepps M."/>
            <person name="McGregor P.A."/>
            <person name="Hong C."/>
            <person name="Park K.H."/>
            <person name="Akmal A."/>
            <person name="Feldman A."/>
            <person name="Lin J.S."/>
            <person name="Chang W.E."/>
            <person name="Higgs B.W."/>
            <person name="Demirev P."/>
            <person name="Lindquist J."/>
            <person name="Liem A."/>
            <person name="Fochler E."/>
            <person name="Read T.D."/>
            <person name="Tapia R."/>
            <person name="Johnson S."/>
            <person name="Bishop-Lilly K.A."/>
            <person name="Detter C."/>
            <person name="Han C."/>
            <person name="Sozhamannan S."/>
            <person name="Rosenzweig C.N."/>
            <person name="Skowronski E.W."/>
        </authorList>
    </citation>
    <scope>NUCLEOTIDE SEQUENCE [LARGE SCALE GENOMIC DNA]</scope>
    <source>
        <strain evidence="1 2">Y4G10-17</strain>
    </source>
</reference>
<evidence type="ECO:0000313" key="1">
    <source>
        <dbReference type="EMBL" id="RUO31238.1"/>
    </source>
</evidence>
<keyword evidence="2" id="KW-1185">Reference proteome</keyword>
<dbReference type="Proteomes" id="UP000287823">
    <property type="component" value="Unassembled WGS sequence"/>
</dbReference>
<evidence type="ECO:0008006" key="3">
    <source>
        <dbReference type="Google" id="ProtNLM"/>
    </source>
</evidence>
<sequence length="250" mass="29289">MLMLKTNNYINIDLKVKDQYIYRIISIERLIELFSNKKNLLVSPRKWEDPFENFILKSKARLSDGKIVDFGFRDNFYGQCWTRHKASDAMWRIYSPESSGVRIRTTIPKLANSLAVGLHPWQNVQCFIGKVKYLNNKKMMDFANTVFKGKINPEAYELAKTLLIKRPAFKHENEVRLLYFEKESGKSGSIYEYDIDPHSLIDQIMIDPRLDCSEFRKVKADIQSKTNFKGRILRSLLYAPPENMVFPFGL</sequence>
<dbReference type="EMBL" id="PIPO01000005">
    <property type="protein sequence ID" value="RUO31238.1"/>
    <property type="molecule type" value="Genomic_DNA"/>
</dbReference>
<comment type="caution">
    <text evidence="1">The sequence shown here is derived from an EMBL/GenBank/DDBJ whole genome shotgun (WGS) entry which is preliminary data.</text>
</comment>
<organism evidence="1 2">
    <name type="scientific">Aliidiomarina soli</name>
    <dbReference type="NCBI Taxonomy" id="1928574"/>
    <lineage>
        <taxon>Bacteria</taxon>
        <taxon>Pseudomonadati</taxon>
        <taxon>Pseudomonadota</taxon>
        <taxon>Gammaproteobacteria</taxon>
        <taxon>Alteromonadales</taxon>
        <taxon>Idiomarinaceae</taxon>
        <taxon>Aliidiomarina</taxon>
    </lineage>
</organism>
<dbReference type="Pfam" id="PF11185">
    <property type="entry name" value="DUF2971"/>
    <property type="match status" value="1"/>
</dbReference>
<proteinExistence type="predicted"/>
<gene>
    <name evidence="1" type="ORF">CWE14_12160</name>
</gene>
<evidence type="ECO:0000313" key="2">
    <source>
        <dbReference type="Proteomes" id="UP000287823"/>
    </source>
</evidence>
<accession>A0A432WEK0</accession>
<protein>
    <recommendedName>
        <fullName evidence="3">DUF2971 domain-containing protein</fullName>
    </recommendedName>
</protein>
<dbReference type="InterPro" id="IPR021352">
    <property type="entry name" value="DUF2971"/>
</dbReference>